<dbReference type="STRING" id="299467.A0A443S4P0"/>
<proteinExistence type="predicted"/>
<evidence type="ECO:0000259" key="1">
    <source>
        <dbReference type="Pfam" id="PF12444"/>
    </source>
</evidence>
<dbReference type="Proteomes" id="UP000288716">
    <property type="component" value="Unassembled WGS sequence"/>
</dbReference>
<feature type="non-terminal residue" evidence="2">
    <location>
        <position position="68"/>
    </location>
</feature>
<reference evidence="2 3" key="1">
    <citation type="journal article" date="2018" name="Gigascience">
        <title>Genomes of trombidid mites reveal novel predicted allergens and laterally-transferred genes associated with secondary metabolism.</title>
        <authorList>
            <person name="Dong X."/>
            <person name="Chaisiri K."/>
            <person name="Xia D."/>
            <person name="Armstrong S.D."/>
            <person name="Fang Y."/>
            <person name="Donnelly M.J."/>
            <person name="Kadowaki T."/>
            <person name="McGarry J.W."/>
            <person name="Darby A.C."/>
            <person name="Makepeace B.L."/>
        </authorList>
    </citation>
    <scope>NUCLEOTIDE SEQUENCE [LARGE SCALE GENOMIC DNA]</scope>
    <source>
        <strain evidence="2">UoL-UT</strain>
    </source>
</reference>
<protein>
    <recommendedName>
        <fullName evidence="1">Sox developmental protein N-terminal domain-containing protein</fullName>
    </recommendedName>
</protein>
<feature type="domain" description="Sox developmental protein N-terminal" evidence="1">
    <location>
        <begin position="7"/>
        <end position="56"/>
    </location>
</feature>
<dbReference type="EMBL" id="NCKV01008752">
    <property type="protein sequence ID" value="RWS22455.1"/>
    <property type="molecule type" value="Genomic_DNA"/>
</dbReference>
<evidence type="ECO:0000313" key="2">
    <source>
        <dbReference type="EMBL" id="RWS22455.1"/>
    </source>
</evidence>
<sequence>MSEESQNNSKAEVILSTQLKKKSTTANHPPVRLPSSICDAVTKVLKGYDWTLVTTANKQSSASKQKLH</sequence>
<accession>A0A443S4P0</accession>
<dbReference type="InterPro" id="IPR022151">
    <property type="entry name" value="Sox_N"/>
</dbReference>
<evidence type="ECO:0000313" key="3">
    <source>
        <dbReference type="Proteomes" id="UP000288716"/>
    </source>
</evidence>
<dbReference type="Pfam" id="PF12444">
    <property type="entry name" value="Sox_N"/>
    <property type="match status" value="1"/>
</dbReference>
<comment type="caution">
    <text evidence="2">The sequence shown here is derived from an EMBL/GenBank/DDBJ whole genome shotgun (WGS) entry which is preliminary data.</text>
</comment>
<dbReference type="OrthoDB" id="8195434at2759"/>
<name>A0A443S4P0_9ACAR</name>
<gene>
    <name evidence="2" type="ORF">B4U80_09829</name>
</gene>
<dbReference type="VEuPathDB" id="VectorBase:LDEU009585"/>
<organism evidence="2 3">
    <name type="scientific">Leptotrombidium deliense</name>
    <dbReference type="NCBI Taxonomy" id="299467"/>
    <lineage>
        <taxon>Eukaryota</taxon>
        <taxon>Metazoa</taxon>
        <taxon>Ecdysozoa</taxon>
        <taxon>Arthropoda</taxon>
        <taxon>Chelicerata</taxon>
        <taxon>Arachnida</taxon>
        <taxon>Acari</taxon>
        <taxon>Acariformes</taxon>
        <taxon>Trombidiformes</taxon>
        <taxon>Prostigmata</taxon>
        <taxon>Anystina</taxon>
        <taxon>Parasitengona</taxon>
        <taxon>Trombiculoidea</taxon>
        <taxon>Trombiculidae</taxon>
        <taxon>Leptotrombidium</taxon>
    </lineage>
</organism>
<dbReference type="AlphaFoldDB" id="A0A443S4P0"/>
<keyword evidence="3" id="KW-1185">Reference proteome</keyword>